<protein>
    <submittedName>
        <fullName evidence="1">Uncharacterized protein</fullName>
    </submittedName>
</protein>
<proteinExistence type="predicted"/>
<organism evidence="1">
    <name type="scientific">marine sediment metagenome</name>
    <dbReference type="NCBI Taxonomy" id="412755"/>
    <lineage>
        <taxon>unclassified sequences</taxon>
        <taxon>metagenomes</taxon>
        <taxon>ecological metagenomes</taxon>
    </lineage>
</organism>
<dbReference type="AlphaFoldDB" id="A0A0F9FNY2"/>
<evidence type="ECO:0000313" key="1">
    <source>
        <dbReference type="EMBL" id="KKL52742.1"/>
    </source>
</evidence>
<reference evidence="1" key="1">
    <citation type="journal article" date="2015" name="Nature">
        <title>Complex archaea that bridge the gap between prokaryotes and eukaryotes.</title>
        <authorList>
            <person name="Spang A."/>
            <person name="Saw J.H."/>
            <person name="Jorgensen S.L."/>
            <person name="Zaremba-Niedzwiedzka K."/>
            <person name="Martijn J."/>
            <person name="Lind A.E."/>
            <person name="van Eijk R."/>
            <person name="Schleper C."/>
            <person name="Guy L."/>
            <person name="Ettema T.J."/>
        </authorList>
    </citation>
    <scope>NUCLEOTIDE SEQUENCE</scope>
</reference>
<accession>A0A0F9FNY2</accession>
<sequence>MEKEELIPVEVEWIDAHSSLDAITIPELEKATPFLTKSCGYLIKEDKDKIVLGFMCFGVNINDEVLLKHYQVIPKGMVRKITKLKEDKNG</sequence>
<comment type="caution">
    <text evidence="1">The sequence shown here is derived from an EMBL/GenBank/DDBJ whole genome shotgun (WGS) entry which is preliminary data.</text>
</comment>
<dbReference type="EMBL" id="LAZR01031785">
    <property type="protein sequence ID" value="KKL52742.1"/>
    <property type="molecule type" value="Genomic_DNA"/>
</dbReference>
<name>A0A0F9FNY2_9ZZZZ</name>
<gene>
    <name evidence="1" type="ORF">LCGC14_2282380</name>
</gene>